<gene>
    <name evidence="2" type="ORF">UFOVP117_3</name>
</gene>
<feature type="compositionally biased region" description="Low complexity" evidence="1">
    <location>
        <begin position="35"/>
        <end position="47"/>
    </location>
</feature>
<reference evidence="2" key="1">
    <citation type="submission" date="2020-04" db="EMBL/GenBank/DDBJ databases">
        <authorList>
            <person name="Chiriac C."/>
            <person name="Salcher M."/>
            <person name="Ghai R."/>
            <person name="Kavagutti S V."/>
        </authorList>
    </citation>
    <scope>NUCLEOTIDE SEQUENCE</scope>
</reference>
<protein>
    <submittedName>
        <fullName evidence="2">Uncharacterized protein</fullName>
    </submittedName>
</protein>
<accession>A0A6J5L628</accession>
<proteinExistence type="predicted"/>
<organism evidence="2">
    <name type="scientific">uncultured Caudovirales phage</name>
    <dbReference type="NCBI Taxonomy" id="2100421"/>
    <lineage>
        <taxon>Viruses</taxon>
        <taxon>Duplodnaviria</taxon>
        <taxon>Heunggongvirae</taxon>
        <taxon>Uroviricota</taxon>
        <taxon>Caudoviricetes</taxon>
        <taxon>Peduoviridae</taxon>
        <taxon>Maltschvirus</taxon>
        <taxon>Maltschvirus maltsch</taxon>
    </lineage>
</organism>
<evidence type="ECO:0000313" key="2">
    <source>
        <dbReference type="EMBL" id="CAB4129465.1"/>
    </source>
</evidence>
<feature type="compositionally biased region" description="Basic and acidic residues" evidence="1">
    <location>
        <begin position="13"/>
        <end position="25"/>
    </location>
</feature>
<sequence length="194" mass="21792">MDSLIEKLMVSKKIMDRHNEMDKGISPKPSRSNMSESYSPSEYSESPIPATYNIPEEFLSSAPQTPKAPPAVMTEDRIRNSKLPDAIKQLMMEHPIQQPQSYAPTLSDDIIEKASRLMGNKKEIVVESKKQQPNSTSYGISASDIKKIVRETVEEVLSENGLMVESTQKSNEVMTIKVGKHIFEGKILKIKKVQ</sequence>
<feature type="region of interest" description="Disordered" evidence="1">
    <location>
        <begin position="13"/>
        <end position="49"/>
    </location>
</feature>
<dbReference type="EMBL" id="LR796235">
    <property type="protein sequence ID" value="CAB4129465.1"/>
    <property type="molecule type" value="Genomic_DNA"/>
</dbReference>
<name>A0A6J5L628_9CAUD</name>
<evidence type="ECO:0000256" key="1">
    <source>
        <dbReference type="SAM" id="MobiDB-lite"/>
    </source>
</evidence>